<proteinExistence type="predicted"/>
<accession>A0AAW6P0L6</accession>
<protein>
    <submittedName>
        <fullName evidence="2">Uncharacterized protein</fullName>
    </submittedName>
</protein>
<evidence type="ECO:0000313" key="2">
    <source>
        <dbReference type="EMBL" id="MDF3840230.1"/>
    </source>
</evidence>
<gene>
    <name evidence="2" type="ORF">P3W55_00730</name>
</gene>
<feature type="compositionally biased region" description="Polar residues" evidence="1">
    <location>
        <begin position="95"/>
        <end position="111"/>
    </location>
</feature>
<feature type="region of interest" description="Disordered" evidence="1">
    <location>
        <begin position="90"/>
        <end position="111"/>
    </location>
</feature>
<feature type="non-terminal residue" evidence="2">
    <location>
        <position position="1"/>
    </location>
</feature>
<reference evidence="2" key="1">
    <citation type="submission" date="2023-03" db="EMBL/GenBank/DDBJ databases">
        <title>Draft assemblies of triclosan tolerant bacteria isolated from returned activated sludge.</title>
        <authorList>
            <person name="Van Hamelsveld S."/>
        </authorList>
    </citation>
    <scope>NUCLEOTIDE SEQUENCE</scope>
    <source>
        <strain evidence="2">GW210015_S63</strain>
    </source>
</reference>
<dbReference type="Proteomes" id="UP001220662">
    <property type="component" value="Unassembled WGS sequence"/>
</dbReference>
<organism evidence="2 3">
    <name type="scientific">Pseudomonas citronellolis</name>
    <dbReference type="NCBI Taxonomy" id="53408"/>
    <lineage>
        <taxon>Bacteria</taxon>
        <taxon>Pseudomonadati</taxon>
        <taxon>Pseudomonadota</taxon>
        <taxon>Gammaproteobacteria</taxon>
        <taxon>Pseudomonadales</taxon>
        <taxon>Pseudomonadaceae</taxon>
        <taxon>Pseudomonas</taxon>
    </lineage>
</organism>
<name>A0AAW6P0L6_9PSED</name>
<feature type="compositionally biased region" description="Polar residues" evidence="1">
    <location>
        <begin position="45"/>
        <end position="55"/>
    </location>
</feature>
<feature type="region of interest" description="Disordered" evidence="1">
    <location>
        <begin position="45"/>
        <end position="78"/>
    </location>
</feature>
<sequence>NYKSVQEQTGLYAGKGGFQIDVGNHTQLDGSVIASTAEADKNRLSTGTLGWSSIDNKADYKSQQQSVSISSGSDGSGKFVSNMPSGMLVAYNHGDSASGTTGSAISNGTLE</sequence>
<dbReference type="AlphaFoldDB" id="A0AAW6P0L6"/>
<feature type="compositionally biased region" description="Low complexity" evidence="1">
    <location>
        <begin position="62"/>
        <end position="77"/>
    </location>
</feature>
<feature type="non-terminal residue" evidence="2">
    <location>
        <position position="111"/>
    </location>
</feature>
<dbReference type="EMBL" id="JARJLR010000017">
    <property type="protein sequence ID" value="MDF3840230.1"/>
    <property type="molecule type" value="Genomic_DNA"/>
</dbReference>
<evidence type="ECO:0000313" key="3">
    <source>
        <dbReference type="Proteomes" id="UP001220662"/>
    </source>
</evidence>
<evidence type="ECO:0000256" key="1">
    <source>
        <dbReference type="SAM" id="MobiDB-lite"/>
    </source>
</evidence>
<comment type="caution">
    <text evidence="2">The sequence shown here is derived from an EMBL/GenBank/DDBJ whole genome shotgun (WGS) entry which is preliminary data.</text>
</comment>